<protein>
    <recommendedName>
        <fullName evidence="1">Ig-like domain-containing protein</fullName>
    </recommendedName>
</protein>
<dbReference type="PROSITE" id="PS51257">
    <property type="entry name" value="PROKAR_LIPOPROTEIN"/>
    <property type="match status" value="1"/>
</dbReference>
<keyword evidence="3" id="KW-1185">Reference proteome</keyword>
<dbReference type="Proteomes" id="UP001596118">
    <property type="component" value="Unassembled WGS sequence"/>
</dbReference>
<dbReference type="EMBL" id="JBHSKY010000006">
    <property type="protein sequence ID" value="MFC5278301.1"/>
    <property type="molecule type" value="Genomic_DNA"/>
</dbReference>
<feature type="domain" description="Ig-like" evidence="1">
    <location>
        <begin position="45"/>
        <end position="115"/>
    </location>
</feature>
<evidence type="ECO:0000313" key="2">
    <source>
        <dbReference type="EMBL" id="MFC5278301.1"/>
    </source>
</evidence>
<organism evidence="2 3">
    <name type="scientific">Halorubrum rubrum</name>
    <dbReference type="NCBI Taxonomy" id="1126240"/>
    <lineage>
        <taxon>Archaea</taxon>
        <taxon>Methanobacteriati</taxon>
        <taxon>Methanobacteriota</taxon>
        <taxon>Stenosarchaea group</taxon>
        <taxon>Halobacteria</taxon>
        <taxon>Halobacteriales</taxon>
        <taxon>Haloferacaceae</taxon>
        <taxon>Halorubrum</taxon>
    </lineage>
</organism>
<evidence type="ECO:0000259" key="1">
    <source>
        <dbReference type="Pfam" id="PF25942"/>
    </source>
</evidence>
<dbReference type="Pfam" id="PF25942">
    <property type="entry name" value="Ig_halo"/>
    <property type="match status" value="1"/>
</dbReference>
<evidence type="ECO:0000313" key="3">
    <source>
        <dbReference type="Proteomes" id="UP001596118"/>
    </source>
</evidence>
<comment type="caution">
    <text evidence="2">The sequence shown here is derived from an EMBL/GenBank/DDBJ whole genome shotgun (WGS) entry which is preliminary data.</text>
</comment>
<proteinExistence type="predicted"/>
<name>A0ABD5R073_9EURY</name>
<dbReference type="InterPro" id="IPR058929">
    <property type="entry name" value="Ig_halo"/>
</dbReference>
<dbReference type="RefSeq" id="WP_256410504.1">
    <property type="nucleotide sequence ID" value="NZ_JANHDM010000001.1"/>
</dbReference>
<reference evidence="2 3" key="1">
    <citation type="journal article" date="2019" name="Int. J. Syst. Evol. Microbiol.">
        <title>The Global Catalogue of Microorganisms (GCM) 10K type strain sequencing project: providing services to taxonomists for standard genome sequencing and annotation.</title>
        <authorList>
            <consortium name="The Broad Institute Genomics Platform"/>
            <consortium name="The Broad Institute Genome Sequencing Center for Infectious Disease"/>
            <person name="Wu L."/>
            <person name="Ma J."/>
        </authorList>
    </citation>
    <scope>NUCLEOTIDE SEQUENCE [LARGE SCALE GENOMIC DNA]</scope>
    <source>
        <strain evidence="2 3">CGMCC 1.12124</strain>
    </source>
</reference>
<gene>
    <name evidence="2" type="ORF">ACFPM1_05940</name>
</gene>
<sequence>MDRRTFCVASSGALFGTAGCLEVVRDRGLRLGGVVLTNRRDDPVRVRLRITRGDATVVDGEYSLEASDRSGSGAAVNETWNGRVAQYTVAVELDSGTVESFTYTADHGHGECTVARVALRPSTIAFSSHRAPDGRFCSAPE</sequence>
<accession>A0ABD5R073</accession>
<dbReference type="AlphaFoldDB" id="A0ABD5R073"/>